<dbReference type="Proteomes" id="UP000641514">
    <property type="component" value="Unassembled WGS sequence"/>
</dbReference>
<evidence type="ECO:0000313" key="2">
    <source>
        <dbReference type="EMBL" id="GGC63815.1"/>
    </source>
</evidence>
<dbReference type="AlphaFoldDB" id="A0A916U9R5"/>
<feature type="signal peptide" evidence="1">
    <location>
        <begin position="1"/>
        <end position="39"/>
    </location>
</feature>
<organism evidence="2 3">
    <name type="scientific">Hoyosella rhizosphaerae</name>
    <dbReference type="NCBI Taxonomy" id="1755582"/>
    <lineage>
        <taxon>Bacteria</taxon>
        <taxon>Bacillati</taxon>
        <taxon>Actinomycetota</taxon>
        <taxon>Actinomycetes</taxon>
        <taxon>Mycobacteriales</taxon>
        <taxon>Hoyosellaceae</taxon>
        <taxon>Hoyosella</taxon>
    </lineage>
</organism>
<reference evidence="2" key="1">
    <citation type="journal article" date="2014" name="Int. J. Syst. Evol. Microbiol.">
        <title>Complete genome sequence of Corynebacterium casei LMG S-19264T (=DSM 44701T), isolated from a smear-ripened cheese.</title>
        <authorList>
            <consortium name="US DOE Joint Genome Institute (JGI-PGF)"/>
            <person name="Walter F."/>
            <person name="Albersmeier A."/>
            <person name="Kalinowski J."/>
            <person name="Ruckert C."/>
        </authorList>
    </citation>
    <scope>NUCLEOTIDE SEQUENCE</scope>
    <source>
        <strain evidence="2">CGMCC 1.15478</strain>
    </source>
</reference>
<dbReference type="InterPro" id="IPR029058">
    <property type="entry name" value="AB_hydrolase_fold"/>
</dbReference>
<sequence>MLRVQNASSASNLVRAAKSIFTAGAATLLATFAIGPAHALPSVDKIQNDRAQGTEYQQLAVTCGADPTVTYDAAREPVLLIPDPNFSEDKDALIDVLVKAGHTTCVVHIPKDQKVNKSSINKDIFEIMQAMVSVHGDKISVVTINAGAHFGLAALNQSRSAAHVIKDFVAIAPDEDHQLHHVVEQTLPAGLAYTMIVSMSDPQWLNYSLVSSLTVGGAPLDITRVQDVCGAYLPEVRALVNSAFTRSGPLGVAPAPLDVTSISPLMTLAADPVAQALTLDALAHDGGARPSRVNQRICHTEPLN</sequence>
<name>A0A916U9R5_9ACTN</name>
<accession>A0A916U9R5</accession>
<comment type="caution">
    <text evidence="2">The sequence shown here is derived from an EMBL/GenBank/DDBJ whole genome shotgun (WGS) entry which is preliminary data.</text>
</comment>
<feature type="chain" id="PRO_5036837160" evidence="1">
    <location>
        <begin position="40"/>
        <end position="304"/>
    </location>
</feature>
<keyword evidence="3" id="KW-1185">Reference proteome</keyword>
<gene>
    <name evidence="2" type="ORF">GCM10011410_15310</name>
</gene>
<evidence type="ECO:0000313" key="3">
    <source>
        <dbReference type="Proteomes" id="UP000641514"/>
    </source>
</evidence>
<keyword evidence="1" id="KW-0732">Signal</keyword>
<proteinExistence type="predicted"/>
<dbReference type="Gene3D" id="3.40.50.1820">
    <property type="entry name" value="alpha/beta hydrolase"/>
    <property type="match status" value="1"/>
</dbReference>
<reference evidence="2" key="2">
    <citation type="submission" date="2020-09" db="EMBL/GenBank/DDBJ databases">
        <authorList>
            <person name="Sun Q."/>
            <person name="Zhou Y."/>
        </authorList>
    </citation>
    <scope>NUCLEOTIDE SEQUENCE</scope>
    <source>
        <strain evidence="2">CGMCC 1.15478</strain>
    </source>
</reference>
<evidence type="ECO:0000256" key="1">
    <source>
        <dbReference type="SAM" id="SignalP"/>
    </source>
</evidence>
<dbReference type="EMBL" id="BMJH01000001">
    <property type="protein sequence ID" value="GGC63815.1"/>
    <property type="molecule type" value="Genomic_DNA"/>
</dbReference>
<protein>
    <submittedName>
        <fullName evidence="2">Uncharacterized protein</fullName>
    </submittedName>
</protein>